<dbReference type="InterPro" id="IPR000010">
    <property type="entry name" value="Cystatin_dom"/>
</dbReference>
<evidence type="ECO:0008006" key="6">
    <source>
        <dbReference type="Google" id="ProtNLM"/>
    </source>
</evidence>
<dbReference type="Proteomes" id="UP001472677">
    <property type="component" value="Unassembled WGS sequence"/>
</dbReference>
<keyword evidence="3" id="KW-0472">Membrane</keyword>
<dbReference type="InterPro" id="IPR046350">
    <property type="entry name" value="Cystatin_sf"/>
</dbReference>
<dbReference type="InterPro" id="IPR006462">
    <property type="entry name" value="MS5"/>
</dbReference>
<name>A0ABR2CQC1_9ROSI</name>
<evidence type="ECO:0000313" key="5">
    <source>
        <dbReference type="Proteomes" id="UP001472677"/>
    </source>
</evidence>
<accession>A0ABR2CQC1</accession>
<dbReference type="SUPFAM" id="SSF54403">
    <property type="entry name" value="Cystatin/monellin"/>
    <property type="match status" value="1"/>
</dbReference>
<feature type="transmembrane region" description="Helical" evidence="3">
    <location>
        <begin position="20"/>
        <end position="37"/>
    </location>
</feature>
<dbReference type="PANTHER" id="PTHR31260:SF28">
    <property type="entry name" value="CYSTATIN DOMAIN PROTEIN"/>
    <property type="match status" value="1"/>
</dbReference>
<evidence type="ECO:0000256" key="1">
    <source>
        <dbReference type="ARBA" id="ARBA00022690"/>
    </source>
</evidence>
<dbReference type="PANTHER" id="PTHR31260">
    <property type="entry name" value="CYSTATIN/MONELLIN SUPERFAMILY PROTEIN"/>
    <property type="match status" value="1"/>
</dbReference>
<comment type="caution">
    <text evidence="4">The sequence shown here is derived from an EMBL/GenBank/DDBJ whole genome shotgun (WGS) entry which is preliminary data.</text>
</comment>
<dbReference type="Gene3D" id="3.10.450.10">
    <property type="match status" value="1"/>
</dbReference>
<dbReference type="EMBL" id="JBBPBM010000046">
    <property type="protein sequence ID" value="KAK8521934.1"/>
    <property type="molecule type" value="Genomic_DNA"/>
</dbReference>
<organism evidence="4 5">
    <name type="scientific">Hibiscus sabdariffa</name>
    <name type="common">roselle</name>
    <dbReference type="NCBI Taxonomy" id="183260"/>
    <lineage>
        <taxon>Eukaryota</taxon>
        <taxon>Viridiplantae</taxon>
        <taxon>Streptophyta</taxon>
        <taxon>Embryophyta</taxon>
        <taxon>Tracheophyta</taxon>
        <taxon>Spermatophyta</taxon>
        <taxon>Magnoliopsida</taxon>
        <taxon>eudicotyledons</taxon>
        <taxon>Gunneridae</taxon>
        <taxon>Pentapetalae</taxon>
        <taxon>rosids</taxon>
        <taxon>malvids</taxon>
        <taxon>Malvales</taxon>
        <taxon>Malvaceae</taxon>
        <taxon>Malvoideae</taxon>
        <taxon>Hibiscus</taxon>
    </lineage>
</organism>
<protein>
    <recommendedName>
        <fullName evidence="6">Cysteine proteinase inhibitor</fullName>
    </recommendedName>
</protein>
<keyword evidence="1" id="KW-0646">Protease inhibitor</keyword>
<gene>
    <name evidence="4" type="ORF">V6N12_066506</name>
</gene>
<keyword evidence="2" id="KW-0789">Thiol protease inhibitor</keyword>
<proteinExistence type="predicted"/>
<sequence>MKYRAEVEASGHTNFKFVELLKANIGVVSGFMFYITFKVEDSNTGKTKTFQARVWSKIPGPNGEDRVEIDQCRIKASSDGTVEKQ</sequence>
<dbReference type="CDD" id="cd00042">
    <property type="entry name" value="CY"/>
    <property type="match status" value="1"/>
</dbReference>
<keyword evidence="3" id="KW-0812">Transmembrane</keyword>
<keyword evidence="3" id="KW-1133">Transmembrane helix</keyword>
<evidence type="ECO:0000256" key="3">
    <source>
        <dbReference type="SAM" id="Phobius"/>
    </source>
</evidence>
<evidence type="ECO:0000256" key="2">
    <source>
        <dbReference type="ARBA" id="ARBA00022704"/>
    </source>
</evidence>
<evidence type="ECO:0000313" key="4">
    <source>
        <dbReference type="EMBL" id="KAK8521934.1"/>
    </source>
</evidence>
<keyword evidence="5" id="KW-1185">Reference proteome</keyword>
<reference evidence="4 5" key="1">
    <citation type="journal article" date="2024" name="G3 (Bethesda)">
        <title>Genome assembly of Hibiscus sabdariffa L. provides insights into metabolisms of medicinal natural products.</title>
        <authorList>
            <person name="Kim T."/>
        </authorList>
    </citation>
    <scope>NUCLEOTIDE SEQUENCE [LARGE SCALE GENOMIC DNA]</scope>
    <source>
        <strain evidence="4">TK-2024</strain>
        <tissue evidence="4">Old leaves</tissue>
    </source>
</reference>